<dbReference type="AlphaFoldDB" id="A0A8T1N237"/>
<accession>A0A8T1N237</accession>
<name>A0A8T1N237_CARIL</name>
<protein>
    <submittedName>
        <fullName evidence="1">Uncharacterized protein</fullName>
    </submittedName>
</protein>
<sequence length="142" mass="16888">MFKMNNDVSISIIYTRFTNIIYNLTTLGKVYSNEEIVRKIFNSANILGIKSEQTILEVRDFKKLEVNEFIESLIIYKYTLKRGEDEGKLKKGLTLKAILHERENDENEKSDEKNKKVSMIIKRIKRFLKRNKIFMKICQNIF</sequence>
<organism evidence="1 2">
    <name type="scientific">Carya illinoinensis</name>
    <name type="common">Pecan</name>
    <dbReference type="NCBI Taxonomy" id="32201"/>
    <lineage>
        <taxon>Eukaryota</taxon>
        <taxon>Viridiplantae</taxon>
        <taxon>Streptophyta</taxon>
        <taxon>Embryophyta</taxon>
        <taxon>Tracheophyta</taxon>
        <taxon>Spermatophyta</taxon>
        <taxon>Magnoliopsida</taxon>
        <taxon>eudicotyledons</taxon>
        <taxon>Gunneridae</taxon>
        <taxon>Pentapetalae</taxon>
        <taxon>rosids</taxon>
        <taxon>fabids</taxon>
        <taxon>Fagales</taxon>
        <taxon>Juglandaceae</taxon>
        <taxon>Carya</taxon>
    </lineage>
</organism>
<evidence type="ECO:0000313" key="2">
    <source>
        <dbReference type="Proteomes" id="UP000811609"/>
    </source>
</evidence>
<keyword evidence="2" id="KW-1185">Reference proteome</keyword>
<gene>
    <name evidence="1" type="ORF">CIPAW_16G057200</name>
</gene>
<reference evidence="1" key="1">
    <citation type="submission" date="2020-12" db="EMBL/GenBank/DDBJ databases">
        <title>WGS assembly of Carya illinoinensis cv. Pawnee.</title>
        <authorList>
            <person name="Platts A."/>
            <person name="Shu S."/>
            <person name="Wright S."/>
            <person name="Barry K."/>
            <person name="Edger P."/>
            <person name="Pires J.C."/>
            <person name="Schmutz J."/>
        </authorList>
    </citation>
    <scope>NUCLEOTIDE SEQUENCE</scope>
    <source>
        <tissue evidence="1">Leaf</tissue>
    </source>
</reference>
<proteinExistence type="predicted"/>
<dbReference type="EMBL" id="CM031824">
    <property type="protein sequence ID" value="KAG6624886.1"/>
    <property type="molecule type" value="Genomic_DNA"/>
</dbReference>
<comment type="caution">
    <text evidence="1">The sequence shown here is derived from an EMBL/GenBank/DDBJ whole genome shotgun (WGS) entry which is preliminary data.</text>
</comment>
<evidence type="ECO:0000313" key="1">
    <source>
        <dbReference type="EMBL" id="KAG6624886.1"/>
    </source>
</evidence>
<dbReference type="Proteomes" id="UP000811609">
    <property type="component" value="Chromosome 16"/>
</dbReference>